<evidence type="ECO:0000256" key="1">
    <source>
        <dbReference type="ARBA" id="ARBA00001966"/>
    </source>
</evidence>
<dbReference type="Proteomes" id="UP000178650">
    <property type="component" value="Unassembled WGS sequence"/>
</dbReference>
<dbReference type="PANTHER" id="PTHR30352">
    <property type="entry name" value="PYRUVATE FORMATE-LYASE-ACTIVATING ENZYME"/>
    <property type="match status" value="1"/>
</dbReference>
<evidence type="ECO:0000256" key="3">
    <source>
        <dbReference type="ARBA" id="ARBA00022691"/>
    </source>
</evidence>
<accession>A0A1G2IXI9</accession>
<evidence type="ECO:0000313" key="8">
    <source>
        <dbReference type="EMBL" id="OGZ79565.1"/>
    </source>
</evidence>
<dbReference type="Gene3D" id="3.20.20.70">
    <property type="entry name" value="Aldolase class I"/>
    <property type="match status" value="1"/>
</dbReference>
<dbReference type="AlphaFoldDB" id="A0A1G2IXI9"/>
<dbReference type="PANTHER" id="PTHR30352:SF13">
    <property type="entry name" value="GLYCYL-RADICAL ENZYME ACTIVATING ENZYME YJJW-RELATED"/>
    <property type="match status" value="1"/>
</dbReference>
<dbReference type="SUPFAM" id="SSF102114">
    <property type="entry name" value="Radical SAM enzymes"/>
    <property type="match status" value="1"/>
</dbReference>
<keyword evidence="4" id="KW-0479">Metal-binding</keyword>
<evidence type="ECO:0000259" key="7">
    <source>
        <dbReference type="PROSITE" id="PS51918"/>
    </source>
</evidence>
<gene>
    <name evidence="8" type="ORF">A2358_01215</name>
</gene>
<dbReference type="SFLD" id="SFLDG01094">
    <property type="entry name" value="Uncharacterised_Radical_SAM_Su"/>
    <property type="match status" value="1"/>
</dbReference>
<reference evidence="8 9" key="1">
    <citation type="journal article" date="2016" name="Nat. Commun.">
        <title>Thousands of microbial genomes shed light on interconnected biogeochemical processes in an aquifer system.</title>
        <authorList>
            <person name="Anantharaman K."/>
            <person name="Brown C.T."/>
            <person name="Hug L.A."/>
            <person name="Sharon I."/>
            <person name="Castelle C.J."/>
            <person name="Probst A.J."/>
            <person name="Thomas B.C."/>
            <person name="Singh A."/>
            <person name="Wilkins M.J."/>
            <person name="Karaoz U."/>
            <person name="Brodie E.L."/>
            <person name="Williams K.H."/>
            <person name="Hubbard S.S."/>
            <person name="Banfield J.F."/>
        </authorList>
    </citation>
    <scope>NUCLEOTIDE SEQUENCE [LARGE SCALE GENOMIC DNA]</scope>
</reference>
<dbReference type="InterPro" id="IPR012840">
    <property type="entry name" value="NrdG2"/>
</dbReference>
<keyword evidence="2" id="KW-0004">4Fe-4S</keyword>
<evidence type="ECO:0000313" key="9">
    <source>
        <dbReference type="Proteomes" id="UP000178650"/>
    </source>
</evidence>
<dbReference type="CDD" id="cd01335">
    <property type="entry name" value="Radical_SAM"/>
    <property type="match status" value="1"/>
</dbReference>
<dbReference type="InterPro" id="IPR013785">
    <property type="entry name" value="Aldolase_TIM"/>
</dbReference>
<dbReference type="GO" id="GO:0003824">
    <property type="term" value="F:catalytic activity"/>
    <property type="evidence" value="ECO:0007669"/>
    <property type="project" value="InterPro"/>
</dbReference>
<feature type="domain" description="Radical SAM core" evidence="7">
    <location>
        <begin position="13"/>
        <end position="236"/>
    </location>
</feature>
<comment type="cofactor">
    <cofactor evidence="1">
        <name>[4Fe-4S] cluster</name>
        <dbReference type="ChEBI" id="CHEBI:49883"/>
    </cofactor>
</comment>
<dbReference type="SFLD" id="SFLDS00029">
    <property type="entry name" value="Radical_SAM"/>
    <property type="match status" value="1"/>
</dbReference>
<organism evidence="8 9">
    <name type="scientific">Candidatus Staskawiczbacteria bacterium RIFOXYB1_FULL_37_44</name>
    <dbReference type="NCBI Taxonomy" id="1802223"/>
    <lineage>
        <taxon>Bacteria</taxon>
        <taxon>Candidatus Staskawicziibacteriota</taxon>
    </lineage>
</organism>
<dbReference type="InterPro" id="IPR058240">
    <property type="entry name" value="rSAM_sf"/>
</dbReference>
<keyword evidence="3" id="KW-0949">S-adenosyl-L-methionine</keyword>
<keyword evidence="6" id="KW-0411">Iron-sulfur</keyword>
<proteinExistence type="predicted"/>
<comment type="caution">
    <text evidence="8">The sequence shown here is derived from an EMBL/GenBank/DDBJ whole genome shotgun (WGS) entry which is preliminary data.</text>
</comment>
<dbReference type="InterPro" id="IPR034457">
    <property type="entry name" value="Organic_radical-activating"/>
</dbReference>
<evidence type="ECO:0000256" key="5">
    <source>
        <dbReference type="ARBA" id="ARBA00023004"/>
    </source>
</evidence>
<dbReference type="GO" id="GO:0051539">
    <property type="term" value="F:4 iron, 4 sulfur cluster binding"/>
    <property type="evidence" value="ECO:0007669"/>
    <property type="project" value="UniProtKB-KW"/>
</dbReference>
<dbReference type="EMBL" id="MHPJ01000001">
    <property type="protein sequence ID" value="OGZ79565.1"/>
    <property type="molecule type" value="Genomic_DNA"/>
</dbReference>
<keyword evidence="5" id="KW-0408">Iron</keyword>
<name>A0A1G2IXI9_9BACT</name>
<dbReference type="STRING" id="1802223.A2358_01215"/>
<evidence type="ECO:0000256" key="2">
    <source>
        <dbReference type="ARBA" id="ARBA00022485"/>
    </source>
</evidence>
<dbReference type="InterPro" id="IPR007197">
    <property type="entry name" value="rSAM"/>
</dbReference>
<sequence length="243" mass="27951">MIIAGLQKTTLIDYPGKIACVVFLAGCNFRCPWCYSAELVLPEKILKQHRISEAEIFDFLRKRKGLLEGVVICGGEPTINKDLPQFIEKIKKFNYPVKLDTNGSNPKMLKDLVSAKLIDYVAMDIKAPWALKFEARNSKSEIYEQIMQEGVKMADIEESVEFLKSGKIDFEFRTTVVPGVHKKEDFLEIAKWIGGPEVKYNLQNFRAEKTIDPEFEKIKPYPDAWLKEVVSEISPHFKECRNR</sequence>
<evidence type="ECO:0000256" key="6">
    <source>
        <dbReference type="ARBA" id="ARBA00023014"/>
    </source>
</evidence>
<dbReference type="Pfam" id="PF04055">
    <property type="entry name" value="Radical_SAM"/>
    <property type="match status" value="1"/>
</dbReference>
<dbReference type="GO" id="GO:0046872">
    <property type="term" value="F:metal ion binding"/>
    <property type="evidence" value="ECO:0007669"/>
    <property type="project" value="UniProtKB-KW"/>
</dbReference>
<dbReference type="PROSITE" id="PS51918">
    <property type="entry name" value="RADICAL_SAM"/>
    <property type="match status" value="1"/>
</dbReference>
<dbReference type="NCBIfam" id="TIGR02495">
    <property type="entry name" value="NrdG2"/>
    <property type="match status" value="1"/>
</dbReference>
<protein>
    <submittedName>
        <fullName evidence="8">Anaerobic ribonucleoside-triphosphate reductase activating protein</fullName>
    </submittedName>
</protein>
<evidence type="ECO:0000256" key="4">
    <source>
        <dbReference type="ARBA" id="ARBA00022723"/>
    </source>
</evidence>